<evidence type="ECO:0000256" key="2">
    <source>
        <dbReference type="SAM" id="MobiDB-lite"/>
    </source>
</evidence>
<dbReference type="PANTHER" id="PTHR14113:SF13">
    <property type="match status" value="1"/>
</dbReference>
<evidence type="ECO:0000256" key="1">
    <source>
        <dbReference type="SAM" id="Coils"/>
    </source>
</evidence>
<evidence type="ECO:0000313" key="4">
    <source>
        <dbReference type="RefSeq" id="XP_032825517.1"/>
    </source>
</evidence>
<feature type="region of interest" description="Disordered" evidence="2">
    <location>
        <begin position="2341"/>
        <end position="2390"/>
    </location>
</feature>
<feature type="region of interest" description="Disordered" evidence="2">
    <location>
        <begin position="1640"/>
        <end position="2121"/>
    </location>
</feature>
<feature type="region of interest" description="Disordered" evidence="2">
    <location>
        <begin position="601"/>
        <end position="624"/>
    </location>
</feature>
<gene>
    <name evidence="4" type="primary">LOC116951153</name>
</gene>
<feature type="compositionally biased region" description="Basic and acidic residues" evidence="2">
    <location>
        <begin position="124"/>
        <end position="134"/>
    </location>
</feature>
<feature type="region of interest" description="Disordered" evidence="2">
    <location>
        <begin position="2161"/>
        <end position="2185"/>
    </location>
</feature>
<feature type="compositionally biased region" description="Gly residues" evidence="2">
    <location>
        <begin position="51"/>
        <end position="60"/>
    </location>
</feature>
<feature type="compositionally biased region" description="Basic and acidic residues" evidence="2">
    <location>
        <begin position="2536"/>
        <end position="2548"/>
    </location>
</feature>
<feature type="compositionally biased region" description="Basic and acidic residues" evidence="2">
    <location>
        <begin position="226"/>
        <end position="243"/>
    </location>
</feature>
<feature type="compositionally biased region" description="Basic and acidic residues" evidence="2">
    <location>
        <begin position="2509"/>
        <end position="2527"/>
    </location>
</feature>
<feature type="compositionally biased region" description="Gly residues" evidence="2">
    <location>
        <begin position="188"/>
        <end position="202"/>
    </location>
</feature>
<dbReference type="Proteomes" id="UP001318040">
    <property type="component" value="Chromosome 42"/>
</dbReference>
<feature type="region of interest" description="Disordered" evidence="2">
    <location>
        <begin position="961"/>
        <end position="993"/>
    </location>
</feature>
<feature type="compositionally biased region" description="Basic and acidic residues" evidence="2">
    <location>
        <begin position="393"/>
        <end position="408"/>
    </location>
</feature>
<feature type="compositionally biased region" description="Pro residues" evidence="2">
    <location>
        <begin position="2476"/>
        <end position="2485"/>
    </location>
</feature>
<dbReference type="GO" id="GO:0098978">
    <property type="term" value="C:glutamatergic synapse"/>
    <property type="evidence" value="ECO:0007669"/>
    <property type="project" value="TreeGrafter"/>
</dbReference>
<dbReference type="InterPro" id="IPR052098">
    <property type="entry name" value="Presynaptic_Scaffold_Bsn/Pclo"/>
</dbReference>
<dbReference type="GO" id="GO:0098982">
    <property type="term" value="C:GABA-ergic synapse"/>
    <property type="evidence" value="ECO:0007669"/>
    <property type="project" value="TreeGrafter"/>
</dbReference>
<feature type="compositionally biased region" description="Basic and acidic residues" evidence="2">
    <location>
        <begin position="1034"/>
        <end position="1043"/>
    </location>
</feature>
<dbReference type="GO" id="GO:1904071">
    <property type="term" value="P:presynaptic active zone assembly"/>
    <property type="evidence" value="ECO:0007669"/>
    <property type="project" value="TreeGrafter"/>
</dbReference>
<feature type="region of interest" description="Disordered" evidence="2">
    <location>
        <begin position="444"/>
        <end position="467"/>
    </location>
</feature>
<feature type="region of interest" description="Disordered" evidence="2">
    <location>
        <begin position="2586"/>
        <end position="2609"/>
    </location>
</feature>
<dbReference type="PANTHER" id="PTHR14113">
    <property type="entry name" value="PICCOLO/BASSOON"/>
    <property type="match status" value="1"/>
</dbReference>
<reference evidence="4" key="1">
    <citation type="submission" date="2025-08" db="UniProtKB">
        <authorList>
            <consortium name="RefSeq"/>
        </authorList>
    </citation>
    <scope>IDENTIFICATION</scope>
    <source>
        <tissue evidence="4">Sperm</tissue>
    </source>
</reference>
<dbReference type="RefSeq" id="XP_032825517.1">
    <property type="nucleotide sequence ID" value="XM_032969626.1"/>
</dbReference>
<feature type="compositionally biased region" description="Basic and acidic residues" evidence="2">
    <location>
        <begin position="1739"/>
        <end position="1749"/>
    </location>
</feature>
<keyword evidence="3" id="KW-1185">Reference proteome</keyword>
<dbReference type="KEGG" id="pmrn:116951153"/>
<dbReference type="GO" id="GO:0030424">
    <property type="term" value="C:axon"/>
    <property type="evidence" value="ECO:0007669"/>
    <property type="project" value="TreeGrafter"/>
</dbReference>
<feature type="compositionally biased region" description="Basic and acidic residues" evidence="2">
    <location>
        <begin position="2358"/>
        <end position="2368"/>
    </location>
</feature>
<feature type="region of interest" description="Disordered" evidence="2">
    <location>
        <begin position="1"/>
        <end position="421"/>
    </location>
</feature>
<feature type="region of interest" description="Disordered" evidence="2">
    <location>
        <begin position="2468"/>
        <end position="2573"/>
    </location>
</feature>
<feature type="compositionally biased region" description="Low complexity" evidence="2">
    <location>
        <begin position="340"/>
        <end position="354"/>
    </location>
</feature>
<dbReference type="GO" id="GO:0035418">
    <property type="term" value="P:protein localization to synapse"/>
    <property type="evidence" value="ECO:0007669"/>
    <property type="project" value="TreeGrafter"/>
</dbReference>
<feature type="compositionally biased region" description="Low complexity" evidence="2">
    <location>
        <begin position="1991"/>
        <end position="2004"/>
    </location>
</feature>
<feature type="compositionally biased region" description="Basic and acidic residues" evidence="2">
    <location>
        <begin position="2035"/>
        <end position="2059"/>
    </location>
</feature>
<feature type="region of interest" description="Disordered" evidence="2">
    <location>
        <begin position="2289"/>
        <end position="2328"/>
    </location>
</feature>
<feature type="compositionally biased region" description="Basic and acidic residues" evidence="2">
    <location>
        <begin position="2597"/>
        <end position="2609"/>
    </location>
</feature>
<feature type="region of interest" description="Disordered" evidence="2">
    <location>
        <begin position="1026"/>
        <end position="1099"/>
    </location>
</feature>
<keyword evidence="1" id="KW-0175">Coiled coil</keyword>
<dbReference type="GO" id="GO:0048788">
    <property type="term" value="C:cytoskeleton of presynaptic active zone"/>
    <property type="evidence" value="ECO:0007669"/>
    <property type="project" value="TreeGrafter"/>
</dbReference>
<accession>A0AAJ7X918</accession>
<feature type="compositionally biased region" description="Polar residues" evidence="2">
    <location>
        <begin position="245"/>
        <end position="269"/>
    </location>
</feature>
<feature type="coiled-coil region" evidence="1">
    <location>
        <begin position="1507"/>
        <end position="1569"/>
    </location>
</feature>
<feature type="compositionally biased region" description="Basic and acidic residues" evidence="2">
    <location>
        <begin position="328"/>
        <end position="338"/>
    </location>
</feature>
<feature type="compositionally biased region" description="Basic and acidic residues" evidence="2">
    <location>
        <begin position="2067"/>
        <end position="2086"/>
    </location>
</feature>
<feature type="compositionally biased region" description="Low complexity" evidence="2">
    <location>
        <begin position="215"/>
        <end position="225"/>
    </location>
</feature>
<feature type="compositionally biased region" description="Basic and acidic residues" evidence="2">
    <location>
        <begin position="1830"/>
        <end position="1847"/>
    </location>
</feature>
<name>A0AAJ7X918_PETMA</name>
<sequence>MGSEGAGPPRTKRLSATDPLAPLAPRDDDLRRAASAESDPGERPRVPVGHPGPGNDGAGEGRTRIVGAAPSPPEGPAGRPRPRSLPVAVEVRNGARERDTAAAPAERARAPRTCSGSLDSLEEELARIQRHDMVEDSSEGTPSPLPRLLQGLASGRDPRGYGPPAAPIDGRERDEEEDLIRKVLRLTTGGGTAAAGDAGGCSGAVKLGPCKDGESASSVSSPGESLRFDREPESLGSSPDDRSPGNGSSSCLPLSSRTAGSATSPSVSSLEDDSDASPGCRGVSAGAVVGGGRAPDDEVGMPRKNRSHSQNQQPPAIVDSSEEEEEALEGRVAPREQEGLQEAELPQQQQQQRRSAGRRSKREREDLRAQRRRQRSRASPSNLSPIEDASPTEELRQAAEMEELRRSSCSEYSPSIESEPEGFESYAEKIYRLQEEFKQLTSINRSASHEGSESYAARSRVSSERVLKSAEEAYEEMMIKSRARPMDDGSVGDGPKVVVEATIPGCAGALPCATGGGDTGPDDAGPGDAWHGISGRPYREETGGDAVFDFSRSRELRACGEATSTATPTMLAATGSATDYLGTRYGYSDLLGDVPPLLTPGISPTQLASPSPASRRQGRPGDVVNLSCGAGATIPAARPHVATAVAFPAIPAVRITQHFTDHEDGAGTAGSAEALPEADSQHDYRPMASDITVTTHTVPCSASPSSAQQQQLVTAPAVAEDVRLTSSLGYRQEPQVPISSSVKQPPPLLRSSSHDLSFTVGNDAMEEASLLHNLSSFSQGAGGGAGSRRGSSVDAEFYFSSELNPMALLYDAGESVDHVISRPPTASSAPCSRASGEEPGAPWRAFARPQACQWPDDGFGQRGEVEEEEEARCGRVKSRVVDLRMLKTPPLIMTDQGVDLTSFATESRRFGGDNIGAGAVNKPGSVVKPGIVNLSALDLNTSQSQSQKVTVVNRGTNVPTNYKVAARPVPSPHDVTPATTTTTSNSSNSISKPLNLAQNASTTTVAPTNGPAFGLTITAGPSVKAAAAPSAEASRAERAERRLGAAGQPEHNGRPNGTVGGGRGPGPRIAAASPDGRPDEAASGLSRPGEGPADLVRGGDGKRATCCDVVYHFPFLRSPSLWGKPPSASSPPPAIAVQGKADLLRRHESASAYHCFPLGPLRSSFSDTNLASIGDYGSCPFRYDGAGTGKVMDLTAKNGFVARGSLLSGDVGLGAKFALGAYTECGLRPMRRYNSDHAISKMECDNGSGGRGASREAHVDCQSTEETIREINKLCTELTSLQREWLTYSDGKGAAPTSQLTLAGYGVGAPALNALAAAVPSEVADYLVPAVPVTAQPSSIMGPLGAAGYRNGATGHMEAAPNFEDFLPTVVQQQQWRRGSGSRSFSAVLAGAGTQAYSPDAVTATVKTASSHLGYGIPQLCTAAAVAVAGPGGYFGAYGPGPHGDGAPPGCSEEENATRRLGPYVLGTIAPDTREGALVGQRWDEGEVTVEAEGRRWSLELEEHELLREKQAEQQQVQLQQQILELEKVKQRRLQEEMECERVEMRLRLDQEKRLVEQELSELHGMKRRLFRRQQEEHREQLSLQQEQMVHHHVQIDKIKQLQTQLQQQLEEQKMIQATPPVASVAAAAAFNHNVGPWWTTRAGQELGGPRWPAPGPHEAGAGGRVPRRPSRQSVARPTAELSLCDARGRRPPRRRSLGSGGGGARSSSYWEEDEEMDSEEEQNVGRGSVRRPWFDSGIRTDDDGDERRRSRRNGVDCGVQTDDEDGRGGAGWGSSSRRRRGRSVRASGPGREAVVGDGSPPARVFTSSIGVQTSADCSVQTEPAPGTVSRRDRDDFYDISKPERTHLGRSSGCQTDGDGGRRPAPLEIGAAGFHPSDAGAGEASPRSPKLLFSPVSPLACGKPLDAPFGTSERLNKAHVSPQKHLPPTPAARQGQQGPPSRRHEEEEDDGAGSHRGPQRSKAAVDGPGTGRKVKRTLPNPPMEERPPTGPAASSPSPAPSAASTRNGVPGAGGPDGRSAAPAGPGVVPVQRKQILREIDAELERVEHDSAKLRQRQEELDAEEREIDARMRNLERGLGRKGERNGGGDVGGATDPGRYPTARALGLDAGPAAPRFSPARRQQEACLPGLYPAPAGPVPPCRIFPSSSYLAYPQLRQADGAEAPGGYAPSSGSLPHAIPTAPYPGLTAPAPQLKARQASLDLEPNLETNYEVVAEEELLGALLARRRSVARGGRDDDGPSSDAATVPLRDLAAAVGFAANSDAFYADLEQSVPRNYELIDDISELTRTPAPSVVATGDPLQCRQRRRPPEREPPFGRRPYGADAEFTDDAYEQNLPRNLARFYRGDGNSGEPLGAVRAEPRHAEERPGHRPVSKAFSSAVISKRGKHKRQQTMEQRLAAAAAGAFGTGADADMGYTGRYDGTLAWPEERPRRRHGDMATPLGGVLLYDDDDDGEIGYNGYGPPLHDYAERYSCDPNAPPPPPRFPPPRHRRADGAGAVTPGADRAGSGRARERPRAASPERRARAAPEWDEAPGSEVRRRPTEQEARRRQPGMGARLEPLNQRRVGFPGGQGNRFACDRMRGCHRHRHQHRRRHDHRHDDHNRYQMHDL</sequence>
<proteinExistence type="predicted"/>
<feature type="compositionally biased region" description="Basic and acidic residues" evidence="2">
    <location>
        <begin position="25"/>
        <end position="45"/>
    </location>
</feature>
<feature type="compositionally biased region" description="Acidic residues" evidence="2">
    <location>
        <begin position="1711"/>
        <end position="1723"/>
    </location>
</feature>
<feature type="compositionally biased region" description="Polar residues" evidence="2">
    <location>
        <begin position="1806"/>
        <end position="1822"/>
    </location>
</feature>
<dbReference type="GO" id="GO:0098882">
    <property type="term" value="F:structural constituent of presynaptic active zone"/>
    <property type="evidence" value="ECO:0007669"/>
    <property type="project" value="TreeGrafter"/>
</dbReference>
<feature type="compositionally biased region" description="Low complexity" evidence="2">
    <location>
        <begin position="979"/>
        <end position="991"/>
    </location>
</feature>
<feature type="compositionally biased region" description="Basic residues" evidence="2">
    <location>
        <begin position="2586"/>
        <end position="2596"/>
    </location>
</feature>
<organism evidence="3 4">
    <name type="scientific">Petromyzon marinus</name>
    <name type="common">Sea lamprey</name>
    <dbReference type="NCBI Taxonomy" id="7757"/>
    <lineage>
        <taxon>Eukaryota</taxon>
        <taxon>Metazoa</taxon>
        <taxon>Chordata</taxon>
        <taxon>Craniata</taxon>
        <taxon>Vertebrata</taxon>
        <taxon>Cyclostomata</taxon>
        <taxon>Hyperoartia</taxon>
        <taxon>Petromyzontiformes</taxon>
        <taxon>Petromyzontidae</taxon>
        <taxon>Petromyzon</taxon>
    </lineage>
</organism>
<feature type="compositionally biased region" description="Polar residues" evidence="2">
    <location>
        <begin position="602"/>
        <end position="614"/>
    </location>
</feature>
<evidence type="ECO:0000313" key="3">
    <source>
        <dbReference type="Proteomes" id="UP001318040"/>
    </source>
</evidence>
<protein>
    <submittedName>
        <fullName evidence="4">Protein bassoon-like</fullName>
    </submittedName>
</protein>